<evidence type="ECO:0000313" key="2">
    <source>
        <dbReference type="EMBL" id="CAL5977692.1"/>
    </source>
</evidence>
<reference evidence="1" key="1">
    <citation type="submission" date="2023-06" db="EMBL/GenBank/DDBJ databases">
        <authorList>
            <person name="Kurt Z."/>
        </authorList>
    </citation>
    <scope>NUCLEOTIDE SEQUENCE</scope>
</reference>
<dbReference type="EMBL" id="CAXDID020000008">
    <property type="protein sequence ID" value="CAL5977692.1"/>
    <property type="molecule type" value="Genomic_DNA"/>
</dbReference>
<gene>
    <name evidence="2" type="ORF">HINF_LOCUS4426</name>
    <name evidence="1" type="ORF">HINF_LOCUS6862</name>
</gene>
<dbReference type="EMBL" id="CATOUU010000171">
    <property type="protein sequence ID" value="CAI9919217.1"/>
    <property type="molecule type" value="Genomic_DNA"/>
</dbReference>
<organism evidence="1">
    <name type="scientific">Hexamita inflata</name>
    <dbReference type="NCBI Taxonomy" id="28002"/>
    <lineage>
        <taxon>Eukaryota</taxon>
        <taxon>Metamonada</taxon>
        <taxon>Diplomonadida</taxon>
        <taxon>Hexamitidae</taxon>
        <taxon>Hexamitinae</taxon>
        <taxon>Hexamita</taxon>
    </lineage>
</organism>
<comment type="caution">
    <text evidence="1">The sequence shown here is derived from an EMBL/GenBank/DDBJ whole genome shotgun (WGS) entry which is preliminary data.</text>
</comment>
<dbReference type="AlphaFoldDB" id="A0AA86NGN8"/>
<dbReference type="Proteomes" id="UP001642409">
    <property type="component" value="Unassembled WGS sequence"/>
</dbReference>
<name>A0AA86NGN8_9EUKA</name>
<accession>A0AA86NGN8</accession>
<keyword evidence="3" id="KW-1185">Reference proteome</keyword>
<sequence length="819" mass="87869">MNILSRISTGSSIRNLFVNMLISSSSNGNISLIGSLNGVLNIRNYQVAGTYYSKQCMSLCVLNSNQAQISITNVNFNPNIYTLGNQSSYLFVQISTSTVQIQQLVLSVGSLSVNSLQTTSTSTSSNQFQYGGVISQISSSSVIIHNTAVQAYLKQTTNFLNSSGMIIGTTSSSLISINNLCVFEQTTFVDSVVNQSGLFGIIGGKISFINVNINYSASGNSYFSNFGTIGLLTIDCSNGQFTNLQITFASVQKSSYDDSEINVAALIGQCVAQQIILNNSNFKGNLSAASNVAIISGYQNSNFSIFNIYISTSNVNSLPQYTCGLSGGIFGIINSIPSYTANIYSGLKIIILIQSNVKNNNSYSSSVIGYSSNIDILNISNCLIVDTISKSISINTGLSYASGIISFSQTSTIIIEKTLISNISIDSQSQTARGIAAGYIAQNDLSYLIFNNIETVSCNISAVARSPMSSGILGKLFQSNFVIKISKIIRTQIYGSDMNNIGANIDDIRLSSGVISFTNVSQVSISNVDLEFLNITMISYQKAATAGIIGWLICSNSTQIQNTVFNITQTCNSQNNWAHLGGVNAIIDQSQDNQQDNIVKYIVQQNTNQTNICSFVGGINGYVQGAISTLTNIQVKYITALLYSQQSSYCGGIIGILRLYNQTALSQILILGGSVINTNLSVISGIDGVIGSVYGTITDNVNITIDSLLIKTSIINITAKSVWAGVFAGTQYSSSSLSNIKISNSQIYSVQIYYRNQTNVFINFIMRQQLQSQANGLMYISSTKSLGFSSVNGIPVSNCENVQVQLINGNNFISENGCI</sequence>
<evidence type="ECO:0000313" key="1">
    <source>
        <dbReference type="EMBL" id="CAI9919217.1"/>
    </source>
</evidence>
<reference evidence="2 3" key="2">
    <citation type="submission" date="2024-07" db="EMBL/GenBank/DDBJ databases">
        <authorList>
            <person name="Akdeniz Z."/>
        </authorList>
    </citation>
    <scope>NUCLEOTIDE SEQUENCE [LARGE SCALE GENOMIC DNA]</scope>
</reference>
<proteinExistence type="predicted"/>
<evidence type="ECO:0000313" key="3">
    <source>
        <dbReference type="Proteomes" id="UP001642409"/>
    </source>
</evidence>
<protein>
    <submittedName>
        <fullName evidence="2">Hypothetical_protein</fullName>
    </submittedName>
</protein>